<name>A0A9D2Q4F5_9FIRM</name>
<reference evidence="7" key="1">
    <citation type="journal article" date="2021" name="PeerJ">
        <title>Extensive microbial diversity within the chicken gut microbiome revealed by metagenomics and culture.</title>
        <authorList>
            <person name="Gilroy R."/>
            <person name="Ravi A."/>
            <person name="Getino M."/>
            <person name="Pursley I."/>
            <person name="Horton D.L."/>
            <person name="Alikhan N.F."/>
            <person name="Baker D."/>
            <person name="Gharbi K."/>
            <person name="Hall N."/>
            <person name="Watson M."/>
            <person name="Adriaenssens E.M."/>
            <person name="Foster-Nyarko E."/>
            <person name="Jarju S."/>
            <person name="Secka A."/>
            <person name="Antonio M."/>
            <person name="Oren A."/>
            <person name="Chaudhuri R.R."/>
            <person name="La Ragione R."/>
            <person name="Hildebrand F."/>
            <person name="Pallen M.J."/>
        </authorList>
    </citation>
    <scope>NUCLEOTIDE SEQUENCE</scope>
    <source>
        <strain evidence="7">5933</strain>
    </source>
</reference>
<comment type="catalytic activity">
    <reaction evidence="5">
        <text>a 2'-deoxyadenosine in DNA + S-adenosyl-L-methionine = an N(6)-methyl-2'-deoxyadenosine in DNA + S-adenosyl-L-homocysteine + H(+)</text>
        <dbReference type="Rhea" id="RHEA:15197"/>
        <dbReference type="Rhea" id="RHEA-COMP:12418"/>
        <dbReference type="Rhea" id="RHEA-COMP:12419"/>
        <dbReference type="ChEBI" id="CHEBI:15378"/>
        <dbReference type="ChEBI" id="CHEBI:57856"/>
        <dbReference type="ChEBI" id="CHEBI:59789"/>
        <dbReference type="ChEBI" id="CHEBI:90615"/>
        <dbReference type="ChEBI" id="CHEBI:90616"/>
        <dbReference type="EC" id="2.1.1.72"/>
    </reaction>
</comment>
<dbReference type="PANTHER" id="PTHR33841:SF4">
    <property type="entry name" value="RESTRICTION MODIFICATION SYSTEM DNA SPECIFICITY DOMAIN"/>
    <property type="match status" value="1"/>
</dbReference>
<dbReference type="AlphaFoldDB" id="A0A9D2Q4F5"/>
<dbReference type="PRINTS" id="PR00507">
    <property type="entry name" value="N12N6MTFRASE"/>
</dbReference>
<dbReference type="InterPro" id="IPR002052">
    <property type="entry name" value="DNA_methylase_N6_adenine_CS"/>
</dbReference>
<dbReference type="EC" id="2.1.1.72" evidence="1"/>
<dbReference type="Gene3D" id="3.40.50.150">
    <property type="entry name" value="Vaccinia Virus protein VP39"/>
    <property type="match status" value="1"/>
</dbReference>
<dbReference type="InterPro" id="IPR029063">
    <property type="entry name" value="SAM-dependent_MTases_sf"/>
</dbReference>
<dbReference type="Proteomes" id="UP000823918">
    <property type="component" value="Unassembled WGS sequence"/>
</dbReference>
<organism evidence="7 8">
    <name type="scientific">Candidatus Ruthenibacterium merdavium</name>
    <dbReference type="NCBI Taxonomy" id="2838752"/>
    <lineage>
        <taxon>Bacteria</taxon>
        <taxon>Bacillati</taxon>
        <taxon>Bacillota</taxon>
        <taxon>Clostridia</taxon>
        <taxon>Eubacteriales</taxon>
        <taxon>Oscillospiraceae</taxon>
        <taxon>Ruthenibacterium</taxon>
    </lineage>
</organism>
<reference evidence="7" key="2">
    <citation type="submission" date="2021-04" db="EMBL/GenBank/DDBJ databases">
        <authorList>
            <person name="Gilroy R."/>
        </authorList>
    </citation>
    <scope>NUCLEOTIDE SEQUENCE</scope>
    <source>
        <strain evidence="7">5933</strain>
    </source>
</reference>
<evidence type="ECO:0000256" key="5">
    <source>
        <dbReference type="ARBA" id="ARBA00047942"/>
    </source>
</evidence>
<evidence type="ECO:0000256" key="1">
    <source>
        <dbReference type="ARBA" id="ARBA00011900"/>
    </source>
</evidence>
<gene>
    <name evidence="7" type="ORF">H9698_00630</name>
</gene>
<dbReference type="InterPro" id="IPR050953">
    <property type="entry name" value="N4_N6_ade-DNA_methylase"/>
</dbReference>
<evidence type="ECO:0000313" key="8">
    <source>
        <dbReference type="Proteomes" id="UP000823918"/>
    </source>
</evidence>
<dbReference type="PROSITE" id="PS00092">
    <property type="entry name" value="N6_MTASE"/>
    <property type="match status" value="1"/>
</dbReference>
<keyword evidence="4" id="KW-0949">S-adenosyl-L-methionine</keyword>
<sequence length="1095" mass="125496">MELNKLEQSFKLNHFSTEDDIKIHFHSDIVKPLLEKVNPMMVSQYRSEDNLLAGGRTDATFQNISFEFKKYKYFQNINGINEALYGRNDKDHGLYDYIISNSGISGSETADEVKFKLLNSIGVGFDGDTFIFARFVPSPTFQKINTDKLKIDIDISLSVSFNYEVKDFVSGLKRLALLLKQQDKIALNKKNLISIINPKSPFVRKSIKTIYDELQFNLNNLNGSTRVRTLYKEWDRVFGTMYGEDDEATSFTDVSSVIKETYGYNEEVTIDSKVYLFALQTFFNMFLKLLIYSFLAQLVSPTFKAESLTKPQIDRLFDGELNKYESLVNNFFESHFMEWFTYTCSESKFDTTVVNNILDVVNQFDLSTYILKPEEIQDILQEVYMELIPAEMRHLMGEYFSPDWIVEHVLDLVGYTGDIEKSLIDPTAGSGTFLTHAIKRIVSKVDRKLSRNDIDKITHNIIGFDINPISVVSAKANYILAVFSSCDDAVFEDFADPINVPIYIADSILSPVVYTEESELTLSINTSVGKFQIPKFEDYSSASEFLKILSRNIDDKSDFDIFWNTVENRFVDTQYKSVVEELFNRLYTLHRAGNDSFWPIILRNSFAPILIGNKFDFVVGNPPWIAWKSMSKSYREGTLEIWKSYGIFEKNAYDKKTTHDDFGMAVTYVAVDKYLKNNGDMVFLLPASFLKSTKGGEGFRKLSITRFGQNVPFKIDAVDDFSNVKLFTIPTIAIKIIKSIEMVYPMNAYKVWEQVGKKTLIDSHAKWNEVKKKLRFEILSAQPVDGNDKQSPWLTLSDMEFANKVLDSSKPRYYSGRKGIEPAGAKGVYLLKKPIKCRDGLMLIENCIERQRRKDFLKKGVHKDKVEETYIFPMLGGRNIAKWQVKSNEYILVPHTAKHKYGIPVKELVKTAPKTSDWLNFYYDELLASRIQNGKFFNANTQPYYRLDNVGEYTYTPYKVLWKEQTGTMSAVVVGSYLQSIPNADKELFSEDKTIVVDSKVLMLGLDNADEAYYVCGIINSKDIVEVIDGYAISTNRGVDVLKYLAIPKFEPANSIHQSISTLSKQIHSKFKIQDLDNVLELEERLNVAVRALFG</sequence>
<evidence type="ECO:0000256" key="4">
    <source>
        <dbReference type="ARBA" id="ARBA00022691"/>
    </source>
</evidence>
<feature type="domain" description="Type II methyltransferase M.TaqI-like" evidence="6">
    <location>
        <begin position="459"/>
        <end position="702"/>
    </location>
</feature>
<dbReference type="InterPro" id="IPR011639">
    <property type="entry name" value="MethylTrfase_TaqI-like_dom"/>
</dbReference>
<dbReference type="EMBL" id="DWWA01000006">
    <property type="protein sequence ID" value="HJC71285.1"/>
    <property type="molecule type" value="Genomic_DNA"/>
</dbReference>
<proteinExistence type="predicted"/>
<accession>A0A9D2Q4F5</accession>
<dbReference type="GO" id="GO:0032259">
    <property type="term" value="P:methylation"/>
    <property type="evidence" value="ECO:0007669"/>
    <property type="project" value="UniProtKB-KW"/>
</dbReference>
<dbReference type="GO" id="GO:0003676">
    <property type="term" value="F:nucleic acid binding"/>
    <property type="evidence" value="ECO:0007669"/>
    <property type="project" value="InterPro"/>
</dbReference>
<comment type="caution">
    <text evidence="7">The sequence shown here is derived from an EMBL/GenBank/DDBJ whole genome shotgun (WGS) entry which is preliminary data.</text>
</comment>
<dbReference type="GO" id="GO:0006304">
    <property type="term" value="P:DNA modification"/>
    <property type="evidence" value="ECO:0007669"/>
    <property type="project" value="InterPro"/>
</dbReference>
<dbReference type="GO" id="GO:0009007">
    <property type="term" value="F:site-specific DNA-methyltransferase (adenine-specific) activity"/>
    <property type="evidence" value="ECO:0007669"/>
    <property type="project" value="UniProtKB-EC"/>
</dbReference>
<dbReference type="SUPFAM" id="SSF53335">
    <property type="entry name" value="S-adenosyl-L-methionine-dependent methyltransferases"/>
    <property type="match status" value="1"/>
</dbReference>
<evidence type="ECO:0000313" key="7">
    <source>
        <dbReference type="EMBL" id="HJC71285.1"/>
    </source>
</evidence>
<evidence type="ECO:0000256" key="2">
    <source>
        <dbReference type="ARBA" id="ARBA00022603"/>
    </source>
</evidence>
<keyword evidence="2 7" id="KW-0489">Methyltransferase</keyword>
<dbReference type="PANTHER" id="PTHR33841">
    <property type="entry name" value="DNA METHYLTRANSFERASE YEEA-RELATED"/>
    <property type="match status" value="1"/>
</dbReference>
<keyword evidence="3" id="KW-0808">Transferase</keyword>
<dbReference type="Pfam" id="PF07669">
    <property type="entry name" value="Eco57I"/>
    <property type="match status" value="1"/>
</dbReference>
<evidence type="ECO:0000256" key="3">
    <source>
        <dbReference type="ARBA" id="ARBA00022679"/>
    </source>
</evidence>
<protein>
    <recommendedName>
        <fullName evidence="1">site-specific DNA-methyltransferase (adenine-specific)</fullName>
        <ecNumber evidence="1">2.1.1.72</ecNumber>
    </recommendedName>
</protein>
<evidence type="ECO:0000259" key="6">
    <source>
        <dbReference type="Pfam" id="PF07669"/>
    </source>
</evidence>